<dbReference type="GO" id="GO:0052621">
    <property type="term" value="F:diguanylate cyclase activity"/>
    <property type="evidence" value="ECO:0007669"/>
    <property type="project" value="UniProtKB-EC"/>
</dbReference>
<protein>
    <recommendedName>
        <fullName evidence="1">diguanylate cyclase</fullName>
        <ecNumber evidence="1">2.7.7.65</ecNumber>
    </recommendedName>
</protein>
<evidence type="ECO:0000259" key="4">
    <source>
        <dbReference type="PROSITE" id="PS50006"/>
    </source>
</evidence>
<dbReference type="CDD" id="cd01949">
    <property type="entry name" value="GGDEF"/>
    <property type="match status" value="1"/>
</dbReference>
<dbReference type="PROSITE" id="PS50006">
    <property type="entry name" value="FHA_DOMAIN"/>
    <property type="match status" value="1"/>
</dbReference>
<dbReference type="SMART" id="SM00240">
    <property type="entry name" value="FHA"/>
    <property type="match status" value="1"/>
</dbReference>
<feature type="domain" description="FHA" evidence="4">
    <location>
        <begin position="53"/>
        <end position="102"/>
    </location>
</feature>
<dbReference type="InterPro" id="IPR050469">
    <property type="entry name" value="Diguanylate_Cyclase"/>
</dbReference>
<evidence type="ECO:0000313" key="6">
    <source>
        <dbReference type="EMBL" id="AKU98571.1"/>
    </source>
</evidence>
<accession>A0A0K1PYU8</accession>
<proteinExistence type="predicted"/>
<dbReference type="PANTHER" id="PTHR45138:SF9">
    <property type="entry name" value="DIGUANYLATE CYCLASE DGCM-RELATED"/>
    <property type="match status" value="1"/>
</dbReference>
<dbReference type="PANTHER" id="PTHR45138">
    <property type="entry name" value="REGULATORY COMPONENTS OF SENSORY TRANSDUCTION SYSTEM"/>
    <property type="match status" value="1"/>
</dbReference>
<dbReference type="SUPFAM" id="SSF49879">
    <property type="entry name" value="SMAD/FHA domain"/>
    <property type="match status" value="1"/>
</dbReference>
<dbReference type="InterPro" id="IPR043128">
    <property type="entry name" value="Rev_trsase/Diguanyl_cyclase"/>
</dbReference>
<organism evidence="6 7">
    <name type="scientific">Labilithrix luteola</name>
    <dbReference type="NCBI Taxonomy" id="1391654"/>
    <lineage>
        <taxon>Bacteria</taxon>
        <taxon>Pseudomonadati</taxon>
        <taxon>Myxococcota</taxon>
        <taxon>Polyangia</taxon>
        <taxon>Polyangiales</taxon>
        <taxon>Labilitrichaceae</taxon>
        <taxon>Labilithrix</taxon>
    </lineage>
</organism>
<dbReference type="Proteomes" id="UP000064967">
    <property type="component" value="Chromosome"/>
</dbReference>
<dbReference type="FunFam" id="3.30.70.270:FF:000001">
    <property type="entry name" value="Diguanylate cyclase domain protein"/>
    <property type="match status" value="1"/>
</dbReference>
<sequence>MDVDEKTRVTTIVQKPAGEGSEDKPRNNDCLVVIYTKEPTLLGKRFVLDFTPARIGRGAENHIVLDGDSVSRRHAHLEQRGNVWWAVDDGSTNGTYVNDEQINREFGLANGDRIKVGPTIFKYLSGADVEAQYHEEIYRMTIIDGLTQAHVKRYLLEALEKEIIRARRHVRDLSFIMFDIDHFKKINDHHGHLAGDFVLKELARIVQGRIRRDEVFARYGGEEFAIILPETNLDGARALAEGLREKIEQSRFVFQGDMIPVTISIGVAPLVDADKTGMDLIRSADAKLYEAKRSGRNRVVG</sequence>
<keyword evidence="7" id="KW-1185">Reference proteome</keyword>
<dbReference type="GO" id="GO:1902201">
    <property type="term" value="P:negative regulation of bacterial-type flagellum-dependent cell motility"/>
    <property type="evidence" value="ECO:0007669"/>
    <property type="project" value="TreeGrafter"/>
</dbReference>
<dbReference type="InterPro" id="IPR000160">
    <property type="entry name" value="GGDEF_dom"/>
</dbReference>
<evidence type="ECO:0000313" key="7">
    <source>
        <dbReference type="Proteomes" id="UP000064967"/>
    </source>
</evidence>
<feature type="region of interest" description="Disordered" evidence="3">
    <location>
        <begin position="1"/>
        <end position="26"/>
    </location>
</feature>
<dbReference type="EC" id="2.7.7.65" evidence="1"/>
<dbReference type="EMBL" id="CP012333">
    <property type="protein sequence ID" value="AKU98571.1"/>
    <property type="molecule type" value="Genomic_DNA"/>
</dbReference>
<evidence type="ECO:0000256" key="1">
    <source>
        <dbReference type="ARBA" id="ARBA00012528"/>
    </source>
</evidence>
<dbReference type="SUPFAM" id="SSF55073">
    <property type="entry name" value="Nucleotide cyclase"/>
    <property type="match status" value="1"/>
</dbReference>
<evidence type="ECO:0000259" key="5">
    <source>
        <dbReference type="PROSITE" id="PS50887"/>
    </source>
</evidence>
<evidence type="ECO:0000256" key="3">
    <source>
        <dbReference type="SAM" id="MobiDB-lite"/>
    </source>
</evidence>
<dbReference type="Pfam" id="PF00498">
    <property type="entry name" value="FHA"/>
    <property type="match status" value="1"/>
</dbReference>
<dbReference type="KEGG" id="llu:AKJ09_05235"/>
<dbReference type="Gene3D" id="2.60.200.20">
    <property type="match status" value="1"/>
</dbReference>
<dbReference type="Pfam" id="PF00990">
    <property type="entry name" value="GGDEF"/>
    <property type="match status" value="1"/>
</dbReference>
<dbReference type="Gene3D" id="3.30.70.270">
    <property type="match status" value="1"/>
</dbReference>
<gene>
    <name evidence="6" type="ORF">AKJ09_05235</name>
</gene>
<name>A0A0K1PYU8_9BACT</name>
<evidence type="ECO:0000256" key="2">
    <source>
        <dbReference type="ARBA" id="ARBA00034247"/>
    </source>
</evidence>
<feature type="domain" description="GGDEF" evidence="5">
    <location>
        <begin position="171"/>
        <end position="301"/>
    </location>
</feature>
<dbReference type="CDD" id="cd00060">
    <property type="entry name" value="FHA"/>
    <property type="match status" value="1"/>
</dbReference>
<dbReference type="AlphaFoldDB" id="A0A0K1PYU8"/>
<dbReference type="GO" id="GO:0043709">
    <property type="term" value="P:cell adhesion involved in single-species biofilm formation"/>
    <property type="evidence" value="ECO:0007669"/>
    <property type="project" value="TreeGrafter"/>
</dbReference>
<dbReference type="GO" id="GO:0005886">
    <property type="term" value="C:plasma membrane"/>
    <property type="evidence" value="ECO:0007669"/>
    <property type="project" value="TreeGrafter"/>
</dbReference>
<comment type="catalytic activity">
    <reaction evidence="2">
        <text>2 GTP = 3',3'-c-di-GMP + 2 diphosphate</text>
        <dbReference type="Rhea" id="RHEA:24898"/>
        <dbReference type="ChEBI" id="CHEBI:33019"/>
        <dbReference type="ChEBI" id="CHEBI:37565"/>
        <dbReference type="ChEBI" id="CHEBI:58805"/>
        <dbReference type="EC" id="2.7.7.65"/>
    </reaction>
</comment>
<dbReference type="InterPro" id="IPR008984">
    <property type="entry name" value="SMAD_FHA_dom_sf"/>
</dbReference>
<dbReference type="OrthoDB" id="9783076at2"/>
<dbReference type="NCBIfam" id="TIGR00254">
    <property type="entry name" value="GGDEF"/>
    <property type="match status" value="1"/>
</dbReference>
<dbReference type="InterPro" id="IPR000253">
    <property type="entry name" value="FHA_dom"/>
</dbReference>
<dbReference type="PROSITE" id="PS50887">
    <property type="entry name" value="GGDEF"/>
    <property type="match status" value="1"/>
</dbReference>
<reference evidence="6 7" key="1">
    <citation type="submission" date="2015-08" db="EMBL/GenBank/DDBJ databases">
        <authorList>
            <person name="Babu N.S."/>
            <person name="Beckwith C.J."/>
            <person name="Beseler K.G."/>
            <person name="Brison A."/>
            <person name="Carone J.V."/>
            <person name="Caskin T.P."/>
            <person name="Diamond M."/>
            <person name="Durham M.E."/>
            <person name="Foxe J.M."/>
            <person name="Go M."/>
            <person name="Henderson B.A."/>
            <person name="Jones I.B."/>
            <person name="McGettigan J.A."/>
            <person name="Micheletti S.J."/>
            <person name="Nasrallah M.E."/>
            <person name="Ortiz D."/>
            <person name="Piller C.R."/>
            <person name="Privatt S.R."/>
            <person name="Schneider S.L."/>
            <person name="Sharp S."/>
            <person name="Smith T.C."/>
            <person name="Stanton J.D."/>
            <person name="Ullery H.E."/>
            <person name="Wilson R.J."/>
            <person name="Serrano M.G."/>
            <person name="Buck G."/>
            <person name="Lee V."/>
            <person name="Wang Y."/>
            <person name="Carvalho R."/>
            <person name="Voegtly L."/>
            <person name="Shi R."/>
            <person name="Duckworth R."/>
            <person name="Johnson A."/>
            <person name="Loviza R."/>
            <person name="Walstead R."/>
            <person name="Shah Z."/>
            <person name="Kiflezghi M."/>
            <person name="Wade K."/>
            <person name="Ball S.L."/>
            <person name="Bradley K.W."/>
            <person name="Asai D.J."/>
            <person name="Bowman C.A."/>
            <person name="Russell D.A."/>
            <person name="Pope W.H."/>
            <person name="Jacobs-Sera D."/>
            <person name="Hendrix R.W."/>
            <person name="Hatfull G.F."/>
        </authorList>
    </citation>
    <scope>NUCLEOTIDE SEQUENCE [LARGE SCALE GENOMIC DNA]</scope>
    <source>
        <strain evidence="6 7">DSM 27648</strain>
    </source>
</reference>
<dbReference type="STRING" id="1391654.AKJ09_05235"/>
<dbReference type="SMART" id="SM00267">
    <property type="entry name" value="GGDEF"/>
    <property type="match status" value="1"/>
</dbReference>
<dbReference type="InterPro" id="IPR029787">
    <property type="entry name" value="Nucleotide_cyclase"/>
</dbReference>